<dbReference type="GO" id="GO:0005737">
    <property type="term" value="C:cytoplasm"/>
    <property type="evidence" value="ECO:0007669"/>
    <property type="project" value="TreeGrafter"/>
</dbReference>
<evidence type="ECO:0000313" key="3">
    <source>
        <dbReference type="Proteomes" id="UP000552241"/>
    </source>
</evidence>
<sequence length="331" mass="37110">MVFVTGATGLIGSFLLLELSKKGKQIRAMKRKNSDLEAVKNLFLEFSDLESFQKIDWVESDLLDIPDLEKHFDGVETIYHAAASVGFDDRSRKQIHEINVKGTENLVNLAIAKTIPNFVYISSIAVLDEIPGEKIITEKSKFDAERIHSEYAISKKKGEMNVWRGSQEGLKVLVVHPSVVIGSLDGNRASERLFQLAGKKKAFATAGLTGYVDVRDVAFAMVELVEKNKWNEAFILNSGDESFLNVFNHLRKAKNLGEAKLVSKGKLKLAKFLSQISRIFGGPYMSQASYHALTGNVVYSNEKIKKEIGMEFIPIEEALDFHAKRYEKFKS</sequence>
<dbReference type="RefSeq" id="WP_182042208.1">
    <property type="nucleotide sequence ID" value="NZ_JACDZE010000001.1"/>
</dbReference>
<proteinExistence type="predicted"/>
<dbReference type="AlphaFoldDB" id="A0A838ZM19"/>
<dbReference type="EMBL" id="JACDZE010000001">
    <property type="protein sequence ID" value="MBA5628616.1"/>
    <property type="molecule type" value="Genomic_DNA"/>
</dbReference>
<protein>
    <submittedName>
        <fullName evidence="2">NAD-dependent epimerase/dehydratase family protein</fullName>
    </submittedName>
</protein>
<evidence type="ECO:0000313" key="2">
    <source>
        <dbReference type="EMBL" id="MBA5628616.1"/>
    </source>
</evidence>
<dbReference type="InterPro" id="IPR036291">
    <property type="entry name" value="NAD(P)-bd_dom_sf"/>
</dbReference>
<dbReference type="InterPro" id="IPR051783">
    <property type="entry name" value="NAD(P)-dependent_oxidoreduct"/>
</dbReference>
<dbReference type="Pfam" id="PF01370">
    <property type="entry name" value="Epimerase"/>
    <property type="match status" value="1"/>
</dbReference>
<dbReference type="PANTHER" id="PTHR48079">
    <property type="entry name" value="PROTEIN YEEZ"/>
    <property type="match status" value="1"/>
</dbReference>
<organism evidence="2 3">
    <name type="scientific">Moheibacter lacus</name>
    <dbReference type="NCBI Taxonomy" id="2745851"/>
    <lineage>
        <taxon>Bacteria</taxon>
        <taxon>Pseudomonadati</taxon>
        <taxon>Bacteroidota</taxon>
        <taxon>Flavobacteriia</taxon>
        <taxon>Flavobacteriales</taxon>
        <taxon>Weeksellaceae</taxon>
        <taxon>Moheibacter</taxon>
    </lineage>
</organism>
<feature type="domain" description="NAD-dependent epimerase/dehydratase" evidence="1">
    <location>
        <begin position="2"/>
        <end position="228"/>
    </location>
</feature>
<dbReference type="Proteomes" id="UP000552241">
    <property type="component" value="Unassembled WGS sequence"/>
</dbReference>
<dbReference type="PANTHER" id="PTHR48079:SF6">
    <property type="entry name" value="NAD(P)-BINDING DOMAIN-CONTAINING PROTEIN-RELATED"/>
    <property type="match status" value="1"/>
</dbReference>
<reference evidence="2 3" key="1">
    <citation type="submission" date="2020-07" db="EMBL/GenBank/DDBJ databases">
        <title>Moheibacter lacus sp. nov., a member of the family Flavobacteriaceae isolated from freshwater lake sediment.</title>
        <authorList>
            <person name="Liu Y."/>
        </authorList>
    </citation>
    <scope>NUCLEOTIDE SEQUENCE [LARGE SCALE GENOMIC DNA]</scope>
    <source>
        <strain evidence="2 3">BDHS18</strain>
    </source>
</reference>
<dbReference type="InterPro" id="IPR001509">
    <property type="entry name" value="Epimerase_deHydtase"/>
</dbReference>
<dbReference type="SUPFAM" id="SSF51735">
    <property type="entry name" value="NAD(P)-binding Rossmann-fold domains"/>
    <property type="match status" value="1"/>
</dbReference>
<gene>
    <name evidence="2" type="ORF">HU137_02390</name>
</gene>
<name>A0A838ZM19_9FLAO</name>
<accession>A0A838ZM19</accession>
<evidence type="ECO:0000259" key="1">
    <source>
        <dbReference type="Pfam" id="PF01370"/>
    </source>
</evidence>
<comment type="caution">
    <text evidence="2">The sequence shown here is derived from an EMBL/GenBank/DDBJ whole genome shotgun (WGS) entry which is preliminary data.</text>
</comment>
<keyword evidence="3" id="KW-1185">Reference proteome</keyword>
<dbReference type="GO" id="GO:0004029">
    <property type="term" value="F:aldehyde dehydrogenase (NAD+) activity"/>
    <property type="evidence" value="ECO:0007669"/>
    <property type="project" value="TreeGrafter"/>
</dbReference>
<dbReference type="Gene3D" id="3.40.50.720">
    <property type="entry name" value="NAD(P)-binding Rossmann-like Domain"/>
    <property type="match status" value="1"/>
</dbReference>